<reference evidence="1" key="1">
    <citation type="submission" date="2020-05" db="EMBL/GenBank/DDBJ databases">
        <authorList>
            <person name="Chiriac C."/>
            <person name="Salcher M."/>
            <person name="Ghai R."/>
            <person name="Kavagutti S V."/>
        </authorList>
    </citation>
    <scope>NUCLEOTIDE SEQUENCE</scope>
</reference>
<dbReference type="EMBL" id="LR797503">
    <property type="protein sequence ID" value="CAB4220760.1"/>
    <property type="molecule type" value="Genomic_DNA"/>
</dbReference>
<organism evidence="1">
    <name type="scientific">uncultured Caudovirales phage</name>
    <dbReference type="NCBI Taxonomy" id="2100421"/>
    <lineage>
        <taxon>Viruses</taxon>
        <taxon>Duplodnaviria</taxon>
        <taxon>Heunggongvirae</taxon>
        <taxon>Uroviricota</taxon>
        <taxon>Caudoviricetes</taxon>
        <taxon>Peduoviridae</taxon>
        <taxon>Maltschvirus</taxon>
        <taxon>Maltschvirus maltsch</taxon>
    </lineage>
</organism>
<accession>A0A6J5SZR3</accession>
<evidence type="ECO:0000313" key="1">
    <source>
        <dbReference type="EMBL" id="CAB4220760.1"/>
    </source>
</evidence>
<name>A0A6J5SZR3_9CAUD</name>
<proteinExistence type="predicted"/>
<gene>
    <name evidence="1" type="ORF">UFOVP1636_40</name>
</gene>
<sequence length="295" mass="34013">MRATELLTERATSVLYHYTGTAAAMKILRTGQFELASVVGTKAESDYAPKGHPYFLSLTRTTLGDYHRYVGRGGVLFKLNGDWFNSRYIVKPVDYWNGAWLHSDGTRTRESEDRVFSRESSIPIAAITEVHVLLKDQDEFRSPYTRQIMILAKQQGIPVYLYTDEKSWRITDKRNTLKPSQAKSLLKGKPNPGYSRKPTDYVKPWIELIERDREEHLSDRAARLLKTLLWYHYPDGDQNMSVDLSNARKPDAGDRESAVKLIKYMQDHGYKSTIDLKNDITEKWNNIMKAKNASQ</sequence>
<protein>
    <submittedName>
        <fullName evidence="1">Uncharacterized protein</fullName>
    </submittedName>
</protein>